<keyword evidence="7" id="KW-1185">Reference proteome</keyword>
<feature type="compositionally biased region" description="Low complexity" evidence="5">
    <location>
        <begin position="439"/>
        <end position="450"/>
    </location>
</feature>
<keyword evidence="3" id="KW-0408">Iron</keyword>
<feature type="compositionally biased region" description="Low complexity" evidence="5">
    <location>
        <begin position="412"/>
        <end position="422"/>
    </location>
</feature>
<keyword evidence="4" id="KW-0411">Iron-sulfur</keyword>
<evidence type="ECO:0000313" key="6">
    <source>
        <dbReference type="EMBL" id="MBG3878144.1"/>
    </source>
</evidence>
<gene>
    <name evidence="6" type="ORF">FVW20_14280</name>
</gene>
<dbReference type="RefSeq" id="WP_307831557.1">
    <property type="nucleotide sequence ID" value="NZ_VRYY01000482.1"/>
</dbReference>
<evidence type="ECO:0000256" key="1">
    <source>
        <dbReference type="ARBA" id="ARBA00022723"/>
    </source>
</evidence>
<dbReference type="InterPro" id="IPR015324">
    <property type="entry name" value="Ribosomal_Rsm22-like"/>
</dbReference>
<sequence>MHHLFAALSPEYRQRLESLPTALDTVAPLRTAHRRDLPMAIHDLSLVLTSERGSLSDPYWAAPRLLSAYLRYFMPWNLVRLGRLLPSLDLVDRDALLERPLILDLGSGPLTLPLALWLARPDLRSLPLTFLCADIAPHPLEVGRELLQVIAGEESPWALRTLRAPMESALKEARGDAALILAGNVLNELKPRRDEPLEFRMEDLAEKIGSALSHGGRVLVIEPGTRLGARYVTLFRRAAMEVGLAPLAPCPHHDECPLLEQGGAGGWCHFTFPIQGAPTWLEELSRRAKLEKGTASLSFVLLGEADKVTAPHNTIRIISDAFPLPGRRDPARYACSERGLALLHDARHVHSGTAIDITWPEVERRDRKSGALELEWTPPSRDGKTAGAAGTAGKGPRGKATPVDRGEKPVRGKAAGRAAQAAPGVDDGDDTQPAFLMEGAPQWDAPAAAGAGTGGDDFDGPHEHEGHDPSEPNGNRADGPDHGATYSQMFANQPHGGRAAQRRGVPRFGARRGRTLDGGYGDGLAG</sequence>
<feature type="compositionally biased region" description="Basic and acidic residues" evidence="5">
    <location>
        <begin position="459"/>
        <end position="470"/>
    </location>
</feature>
<accession>A0ABS0J6Y3</accession>
<evidence type="ECO:0000256" key="3">
    <source>
        <dbReference type="ARBA" id="ARBA00023004"/>
    </source>
</evidence>
<dbReference type="InterPro" id="IPR029063">
    <property type="entry name" value="SAM-dependent_MTases_sf"/>
</dbReference>
<keyword evidence="2" id="KW-0809">Transit peptide</keyword>
<comment type="caution">
    <text evidence="6">The sequence shown here is derived from an EMBL/GenBank/DDBJ whole genome shotgun (WGS) entry which is preliminary data.</text>
</comment>
<keyword evidence="1" id="KW-0479">Metal-binding</keyword>
<evidence type="ECO:0008006" key="8">
    <source>
        <dbReference type="Google" id="ProtNLM"/>
    </source>
</evidence>
<name>A0ABS0J6Y3_9BACT</name>
<feature type="compositionally biased region" description="Basic residues" evidence="5">
    <location>
        <begin position="500"/>
        <end position="513"/>
    </location>
</feature>
<evidence type="ECO:0000256" key="5">
    <source>
        <dbReference type="SAM" id="MobiDB-lite"/>
    </source>
</evidence>
<dbReference type="SUPFAM" id="SSF53335">
    <property type="entry name" value="S-adenosyl-L-methionine-dependent methyltransferases"/>
    <property type="match status" value="1"/>
</dbReference>
<evidence type="ECO:0000313" key="7">
    <source>
        <dbReference type="Proteomes" id="UP001194469"/>
    </source>
</evidence>
<evidence type="ECO:0000256" key="4">
    <source>
        <dbReference type="ARBA" id="ARBA00023014"/>
    </source>
</evidence>
<dbReference type="EMBL" id="VRYY01000482">
    <property type="protein sequence ID" value="MBG3878144.1"/>
    <property type="molecule type" value="Genomic_DNA"/>
</dbReference>
<proteinExistence type="predicted"/>
<evidence type="ECO:0000256" key="2">
    <source>
        <dbReference type="ARBA" id="ARBA00022946"/>
    </source>
</evidence>
<feature type="non-terminal residue" evidence="6">
    <location>
        <position position="526"/>
    </location>
</feature>
<feature type="compositionally biased region" description="Gly residues" evidence="5">
    <location>
        <begin position="516"/>
        <end position="526"/>
    </location>
</feature>
<dbReference type="Proteomes" id="UP001194469">
    <property type="component" value="Unassembled WGS sequence"/>
</dbReference>
<feature type="region of interest" description="Disordered" evidence="5">
    <location>
        <begin position="369"/>
        <end position="526"/>
    </location>
</feature>
<dbReference type="Pfam" id="PF09243">
    <property type="entry name" value="Rsm22"/>
    <property type="match status" value="1"/>
</dbReference>
<reference evidence="6 7" key="1">
    <citation type="submission" date="2019-08" db="EMBL/GenBank/DDBJ databases">
        <authorList>
            <person name="Luo N."/>
        </authorList>
    </citation>
    <scope>NUCLEOTIDE SEQUENCE [LARGE SCALE GENOMIC DNA]</scope>
    <source>
        <strain evidence="6 7">NCIMB 9442</strain>
    </source>
</reference>
<organism evidence="6 7">
    <name type="scientific">Nitratidesulfovibrio oxamicus</name>
    <dbReference type="NCBI Taxonomy" id="32016"/>
    <lineage>
        <taxon>Bacteria</taxon>
        <taxon>Pseudomonadati</taxon>
        <taxon>Thermodesulfobacteriota</taxon>
        <taxon>Desulfovibrionia</taxon>
        <taxon>Desulfovibrionales</taxon>
        <taxon>Desulfovibrionaceae</taxon>
        <taxon>Nitratidesulfovibrio</taxon>
    </lineage>
</organism>
<protein>
    <recommendedName>
        <fullName evidence="8">Small ribosomal subunit Rsm22</fullName>
    </recommendedName>
</protein>